<reference evidence="1" key="1">
    <citation type="submission" date="2022-08" db="EMBL/GenBank/DDBJ databases">
        <title>Genome Sequencing of Bacteroides fragilis Group Isolates with Nanopore Technology.</title>
        <authorList>
            <person name="Tisza M.J."/>
            <person name="Smith D."/>
            <person name="Dekker J.P."/>
        </authorList>
    </citation>
    <scope>NUCLEOTIDE SEQUENCE</scope>
    <source>
        <strain evidence="1">BFG-49</strain>
    </source>
</reference>
<dbReference type="AlphaFoldDB" id="A0A9D3AG67"/>
<proteinExistence type="predicted"/>
<name>A0A9D3AG67_BACFG</name>
<evidence type="ECO:0000313" key="2">
    <source>
        <dbReference type="Proteomes" id="UP001058403"/>
    </source>
</evidence>
<accession>A0A9D3AG67</accession>
<dbReference type="PANTHER" id="PTHR38733">
    <property type="entry name" value="PROTEIN MCRC"/>
    <property type="match status" value="1"/>
</dbReference>
<protein>
    <submittedName>
        <fullName evidence="1">McrC family protein</fullName>
    </submittedName>
</protein>
<gene>
    <name evidence="1" type="ORF">NXW39_15760</name>
</gene>
<organism evidence="1 2">
    <name type="scientific">Bacteroides fragilis</name>
    <dbReference type="NCBI Taxonomy" id="817"/>
    <lineage>
        <taxon>Bacteria</taxon>
        <taxon>Pseudomonadati</taxon>
        <taxon>Bacteroidota</taxon>
        <taxon>Bacteroidia</taxon>
        <taxon>Bacteroidales</taxon>
        <taxon>Bacteroidaceae</taxon>
        <taxon>Bacteroides</taxon>
    </lineage>
</organism>
<dbReference type="Proteomes" id="UP001058403">
    <property type="component" value="Chromosome"/>
</dbReference>
<dbReference type="Pfam" id="PF10117">
    <property type="entry name" value="McrBC"/>
    <property type="match status" value="1"/>
</dbReference>
<evidence type="ECO:0000313" key="1">
    <source>
        <dbReference type="EMBL" id="UVO88800.1"/>
    </source>
</evidence>
<dbReference type="EMBL" id="CP103070">
    <property type="protein sequence ID" value="UVO88800.1"/>
    <property type="molecule type" value="Genomic_DNA"/>
</dbReference>
<dbReference type="REBASE" id="654693">
    <property type="entry name" value="Bfr49McrBCP"/>
</dbReference>
<dbReference type="PANTHER" id="PTHR38733:SF1">
    <property type="entry name" value="TYPE IV METHYL-DIRECTED RESTRICTION ENZYME ECOKMCRBC"/>
    <property type="match status" value="1"/>
</dbReference>
<dbReference type="InterPro" id="IPR019292">
    <property type="entry name" value="McrC"/>
</dbReference>
<dbReference type="RefSeq" id="WP_005815549.1">
    <property type="nucleotide sequence ID" value="NZ_CAXSVT010000001.1"/>
</dbReference>
<sequence length="446" mass="52990">MLILRDNTKYSSTSDNLEKYLSLQNIANRNVSELLDDKDNDLLIYPHSFYQCEDETGKQPLLLLQTHWKEKKCTKVMLETGNMAGFIGFNGLSLSIHSRFSQDSKEDFFLHYMLSKVFCINVLNLSHGTSDEQLFNFLLYMFPKFLNEALSQGLYKEYKRNEYNDANVRGTIDINRHLRSNMPFNGRVAYRTREFSHDNHVTELIRHTIDYISKSRFGRTLLENDSETRTSVTQIISATPNYCRQERESIVKSNLKVINHPYYSRYTPLQKLCLRILRHEKIKYGEMKNKIHGILFDVSYLWEEYLATILTKQGFQHPNNRKGLGCIYLAEYNRLPRYPDYYREYDRLIVDAKYKKDTNRDDIHQMITYMYQMKGKRGIFIQPGDKEYQKETFHLLGYGYDESAELQSYIYPISRITDNYKSFVSEMLKSEESLKTRFKQNLESYE</sequence>